<accession>A0A7J8JU99</accession>
<keyword evidence="12 20" id="KW-0675">Receptor</keyword>
<feature type="disulfide bond" evidence="15">
    <location>
        <begin position="124"/>
        <end position="167"/>
    </location>
</feature>
<dbReference type="FunCoup" id="A0A7J8JU99">
    <property type="interactions" value="316"/>
</dbReference>
<proteinExistence type="predicted"/>
<dbReference type="GO" id="GO:0006954">
    <property type="term" value="P:inflammatory response"/>
    <property type="evidence" value="ECO:0007669"/>
    <property type="project" value="TreeGrafter"/>
</dbReference>
<evidence type="ECO:0000313" key="21">
    <source>
        <dbReference type="Proteomes" id="UP000550707"/>
    </source>
</evidence>
<dbReference type="PANTHER" id="PTHR10573">
    <property type="entry name" value="INTERLEUKIN-2 RECEPTOR ALPHA CHAIN"/>
    <property type="match status" value="1"/>
</dbReference>
<keyword evidence="11 15" id="KW-1015">Disulfide bond</keyword>
<protein>
    <recommendedName>
        <fullName evidence="3">Interleukin-2 receptor subunit alpha</fullName>
    </recommendedName>
</protein>
<evidence type="ECO:0000256" key="14">
    <source>
        <dbReference type="ARBA" id="ARBA00025938"/>
    </source>
</evidence>
<evidence type="ECO:0000256" key="15">
    <source>
        <dbReference type="PROSITE-ProRule" id="PRU00302"/>
    </source>
</evidence>
<evidence type="ECO:0000256" key="10">
    <source>
        <dbReference type="ARBA" id="ARBA00023136"/>
    </source>
</evidence>
<keyword evidence="5 17" id="KW-0812">Transmembrane</keyword>
<dbReference type="InterPro" id="IPR000436">
    <property type="entry name" value="Sushi_SCR_CCP_dom"/>
</dbReference>
<evidence type="ECO:0000256" key="13">
    <source>
        <dbReference type="ARBA" id="ARBA00023180"/>
    </source>
</evidence>
<organism evidence="20 21">
    <name type="scientific">Molossus molossus</name>
    <name type="common">Pallas' mastiff bat</name>
    <name type="synonym">Vespertilio molossus</name>
    <dbReference type="NCBI Taxonomy" id="27622"/>
    <lineage>
        <taxon>Eukaryota</taxon>
        <taxon>Metazoa</taxon>
        <taxon>Chordata</taxon>
        <taxon>Craniata</taxon>
        <taxon>Vertebrata</taxon>
        <taxon>Euteleostomi</taxon>
        <taxon>Mammalia</taxon>
        <taxon>Eutheria</taxon>
        <taxon>Laurasiatheria</taxon>
        <taxon>Chiroptera</taxon>
        <taxon>Yangochiroptera</taxon>
        <taxon>Molossidae</taxon>
        <taxon>Molossus</taxon>
    </lineage>
</organism>
<name>A0A7J8JU99_MOLMO</name>
<feature type="region of interest" description="Disordered" evidence="16">
    <location>
        <begin position="86"/>
        <end position="112"/>
    </location>
</feature>
<dbReference type="InParanoid" id="A0A7J8JU99"/>
<evidence type="ECO:0000256" key="8">
    <source>
        <dbReference type="ARBA" id="ARBA00022859"/>
    </source>
</evidence>
<dbReference type="AlphaFoldDB" id="A0A7J8JU99"/>
<evidence type="ECO:0000256" key="9">
    <source>
        <dbReference type="ARBA" id="ARBA00022989"/>
    </source>
</evidence>
<keyword evidence="21" id="KW-1185">Reference proteome</keyword>
<dbReference type="PROSITE" id="PS50923">
    <property type="entry name" value="SUSHI"/>
    <property type="match status" value="1"/>
</dbReference>
<dbReference type="Pfam" id="PF00084">
    <property type="entry name" value="Sushi"/>
    <property type="match status" value="1"/>
</dbReference>
<evidence type="ECO:0000313" key="20">
    <source>
        <dbReference type="EMBL" id="KAF6500416.1"/>
    </source>
</evidence>
<comment type="subunit">
    <text evidence="14">Non-covalent dimer of an alpha and a beta subunit. IL2R exists in 3 different forms: a high affinity dimer, an intermediate affinity monomer (beta subunit), and a low affinity monomer (alpha subunit). The high and intermediate affinity forms also associate with a gamma subunit.</text>
</comment>
<evidence type="ECO:0000256" key="16">
    <source>
        <dbReference type="SAM" id="MobiDB-lite"/>
    </source>
</evidence>
<evidence type="ECO:0000256" key="7">
    <source>
        <dbReference type="ARBA" id="ARBA00022737"/>
    </source>
</evidence>
<reference evidence="20 21" key="1">
    <citation type="journal article" date="2020" name="Nature">
        <title>Six reference-quality genomes reveal evolution of bat adaptations.</title>
        <authorList>
            <person name="Jebb D."/>
            <person name="Huang Z."/>
            <person name="Pippel M."/>
            <person name="Hughes G.M."/>
            <person name="Lavrichenko K."/>
            <person name="Devanna P."/>
            <person name="Winkler S."/>
            <person name="Jermiin L.S."/>
            <person name="Skirmuntt E.C."/>
            <person name="Katzourakis A."/>
            <person name="Burkitt-Gray L."/>
            <person name="Ray D.A."/>
            <person name="Sullivan K.A.M."/>
            <person name="Roscito J.G."/>
            <person name="Kirilenko B.M."/>
            <person name="Davalos L.M."/>
            <person name="Corthals A.P."/>
            <person name="Power M.L."/>
            <person name="Jones G."/>
            <person name="Ransome R.D."/>
            <person name="Dechmann D.K.N."/>
            <person name="Locatelli A.G."/>
            <person name="Puechmaille S.J."/>
            <person name="Fedrigo O."/>
            <person name="Jarvis E.D."/>
            <person name="Hiller M."/>
            <person name="Vernes S.C."/>
            <person name="Myers E.W."/>
            <person name="Teeling E.C."/>
        </authorList>
    </citation>
    <scope>NUCLEOTIDE SEQUENCE [LARGE SCALE GENOMIC DNA]</scope>
    <source>
        <strain evidence="20">MMolMol1</strain>
        <tissue evidence="20">Muscle</tissue>
    </source>
</reference>
<dbReference type="InterPro" id="IPR015486">
    <property type="entry name" value="IL-2_rcpt_alpha"/>
</dbReference>
<comment type="caution">
    <text evidence="20">The sequence shown here is derived from an EMBL/GenBank/DDBJ whole genome shotgun (WGS) entry which is preliminary data.</text>
</comment>
<dbReference type="FunFam" id="2.20.28.230:FF:000002">
    <property type="entry name" value="Interleukin-2 receptor subunit alpha"/>
    <property type="match status" value="1"/>
</dbReference>
<dbReference type="InterPro" id="IPR035976">
    <property type="entry name" value="Sushi/SCR/CCP_sf"/>
</dbReference>
<dbReference type="SUPFAM" id="SSF57535">
    <property type="entry name" value="Complement control module/SCR domain"/>
    <property type="match status" value="2"/>
</dbReference>
<keyword evidence="6 18" id="KW-0732">Signal</keyword>
<dbReference type="GO" id="GO:0019976">
    <property type="term" value="F:interleukin-2 binding"/>
    <property type="evidence" value="ECO:0007669"/>
    <property type="project" value="InterPro"/>
</dbReference>
<dbReference type="GO" id="GO:0006955">
    <property type="term" value="P:immune response"/>
    <property type="evidence" value="ECO:0007669"/>
    <property type="project" value="UniProtKB-ARBA"/>
</dbReference>
<evidence type="ECO:0000259" key="19">
    <source>
        <dbReference type="PROSITE" id="PS50923"/>
    </source>
</evidence>
<feature type="compositionally biased region" description="Basic and acidic residues" evidence="16">
    <location>
        <begin position="96"/>
        <end position="106"/>
    </location>
</feature>
<keyword evidence="8" id="KW-0391">Immunity</keyword>
<keyword evidence="9 17" id="KW-1133">Transmembrane helix</keyword>
<evidence type="ECO:0000256" key="18">
    <source>
        <dbReference type="SAM" id="SignalP"/>
    </source>
</evidence>
<dbReference type="GO" id="GO:0004911">
    <property type="term" value="F:interleukin-2 receptor activity"/>
    <property type="evidence" value="ECO:0007669"/>
    <property type="project" value="InterPro"/>
</dbReference>
<sequence>MESRLLLWRVFTLIMVTDCVPEFCGDGPPDLKYATFKALAYKMGTLLNCECKKGFRRSNGSAFMNCTGTSGHPFWKNPCQCIRTSPRNMEKQATPRPEEQKERKTTEMPSQMQPTDQLNLVGYCREPPPWEHEASERIYHFVVGQKVHYECAQGFRALQRGPATSTCRTSSGKIMWTQPQLKCINESKNNQCLGDKESQASTDSPGNEVSYPLITTDTTTDFKKHTDVATTTEMFIFTTEYQIAVVACVLLLIGILLLSVLTWQWTWRKNRRTI</sequence>
<dbReference type="SMART" id="SM00032">
    <property type="entry name" value="CCP"/>
    <property type="match status" value="2"/>
</dbReference>
<evidence type="ECO:0000256" key="6">
    <source>
        <dbReference type="ARBA" id="ARBA00022729"/>
    </source>
</evidence>
<feature type="domain" description="Sushi" evidence="19">
    <location>
        <begin position="122"/>
        <end position="185"/>
    </location>
</feature>
<evidence type="ECO:0000256" key="1">
    <source>
        <dbReference type="ARBA" id="ARBA00002381"/>
    </source>
</evidence>
<keyword evidence="13" id="KW-0325">Glycoprotein</keyword>
<comment type="function">
    <text evidence="1">Receptor for interleukin-2. The receptor is involved in the regulation of immune tolerance by controlling regulatory T cells (TREGs) activity. TREGs suppress the activation and expansion of autoreactive T-cells.</text>
</comment>
<evidence type="ECO:0000256" key="4">
    <source>
        <dbReference type="ARBA" id="ARBA00022659"/>
    </source>
</evidence>
<evidence type="ECO:0000256" key="5">
    <source>
        <dbReference type="ARBA" id="ARBA00022692"/>
    </source>
</evidence>
<comment type="caution">
    <text evidence="15">Lacks conserved residue(s) required for the propagation of feature annotation.</text>
</comment>
<keyword evidence="4 15" id="KW-0768">Sushi</keyword>
<dbReference type="GO" id="GO:0002682">
    <property type="term" value="P:regulation of immune system process"/>
    <property type="evidence" value="ECO:0007669"/>
    <property type="project" value="UniProtKB-ARBA"/>
</dbReference>
<dbReference type="CDD" id="cd00033">
    <property type="entry name" value="CCP"/>
    <property type="match status" value="1"/>
</dbReference>
<feature type="chain" id="PRO_5029755498" description="Interleukin-2 receptor subunit alpha" evidence="18">
    <location>
        <begin position="22"/>
        <end position="274"/>
    </location>
</feature>
<dbReference type="Gene3D" id="2.20.28.230">
    <property type="match status" value="3"/>
</dbReference>
<feature type="transmembrane region" description="Helical" evidence="17">
    <location>
        <begin position="241"/>
        <end position="263"/>
    </location>
</feature>
<keyword evidence="10 17" id="KW-0472">Membrane</keyword>
<comment type="subcellular location">
    <subcellularLocation>
        <location evidence="2">Membrane</location>
        <topology evidence="2">Single-pass type I membrane protein</topology>
    </subcellularLocation>
</comment>
<dbReference type="GO" id="GO:0016020">
    <property type="term" value="C:membrane"/>
    <property type="evidence" value="ECO:0007669"/>
    <property type="project" value="UniProtKB-SubCell"/>
</dbReference>
<evidence type="ECO:0000256" key="11">
    <source>
        <dbReference type="ARBA" id="ARBA00023157"/>
    </source>
</evidence>
<dbReference type="EMBL" id="JACASF010000001">
    <property type="protein sequence ID" value="KAF6500416.1"/>
    <property type="molecule type" value="Genomic_DNA"/>
</dbReference>
<evidence type="ECO:0000256" key="2">
    <source>
        <dbReference type="ARBA" id="ARBA00004479"/>
    </source>
</evidence>
<keyword evidence="7" id="KW-0677">Repeat</keyword>
<gene>
    <name evidence="20" type="ORF">HJG59_006756</name>
</gene>
<evidence type="ECO:0000256" key="17">
    <source>
        <dbReference type="SAM" id="Phobius"/>
    </source>
</evidence>
<evidence type="ECO:0000256" key="12">
    <source>
        <dbReference type="ARBA" id="ARBA00023170"/>
    </source>
</evidence>
<feature type="signal peptide" evidence="18">
    <location>
        <begin position="1"/>
        <end position="21"/>
    </location>
</feature>
<dbReference type="Proteomes" id="UP000550707">
    <property type="component" value="Unassembled WGS sequence"/>
</dbReference>
<evidence type="ECO:0000256" key="3">
    <source>
        <dbReference type="ARBA" id="ARBA00013445"/>
    </source>
</evidence>
<dbReference type="PANTHER" id="PTHR10573:SF0">
    <property type="entry name" value="INTERLEUKIN-2 RECEPTOR SUBUNIT ALPHA"/>
    <property type="match status" value="1"/>
</dbReference>